<proteinExistence type="predicted"/>
<evidence type="ECO:0000313" key="3">
    <source>
        <dbReference type="Proteomes" id="UP001326110"/>
    </source>
</evidence>
<dbReference type="PANTHER" id="PTHR33121:SF19">
    <property type="entry name" value="CYCLIC DI-GMP PHOSPHODIESTERASE PA2567"/>
    <property type="match status" value="1"/>
</dbReference>
<dbReference type="CDD" id="cd01948">
    <property type="entry name" value="EAL"/>
    <property type="match status" value="1"/>
</dbReference>
<dbReference type="SUPFAM" id="SSF55781">
    <property type="entry name" value="GAF domain-like"/>
    <property type="match status" value="1"/>
</dbReference>
<dbReference type="InterPro" id="IPR029016">
    <property type="entry name" value="GAF-like_dom_sf"/>
</dbReference>
<dbReference type="InterPro" id="IPR001633">
    <property type="entry name" value="EAL_dom"/>
</dbReference>
<dbReference type="EMBL" id="CP140152">
    <property type="protein sequence ID" value="WQH06193.1"/>
    <property type="molecule type" value="Genomic_DNA"/>
</dbReference>
<protein>
    <submittedName>
        <fullName evidence="2">Sensor domain-containing phosphodiesterase</fullName>
    </submittedName>
</protein>
<dbReference type="PANTHER" id="PTHR33121">
    <property type="entry name" value="CYCLIC DI-GMP PHOSPHODIESTERASE PDEF"/>
    <property type="match status" value="1"/>
</dbReference>
<feature type="domain" description="EAL" evidence="1">
    <location>
        <begin position="338"/>
        <end position="590"/>
    </location>
</feature>
<dbReference type="Pfam" id="PF00563">
    <property type="entry name" value="EAL"/>
    <property type="match status" value="1"/>
</dbReference>
<dbReference type="PROSITE" id="PS50883">
    <property type="entry name" value="EAL"/>
    <property type="match status" value="1"/>
</dbReference>
<name>A0ABZ0Y2C5_9BURK</name>
<organism evidence="2 3">
    <name type="scientific">Duganella zoogloeoides</name>
    <dbReference type="NCBI Taxonomy" id="75659"/>
    <lineage>
        <taxon>Bacteria</taxon>
        <taxon>Pseudomonadati</taxon>
        <taxon>Pseudomonadota</taxon>
        <taxon>Betaproteobacteria</taxon>
        <taxon>Burkholderiales</taxon>
        <taxon>Oxalobacteraceae</taxon>
        <taxon>Telluria group</taxon>
        <taxon>Duganella</taxon>
    </lineage>
</organism>
<sequence length="597" mass="65211">MTLPVLLRQNSEPERVRALQQLGVLNTNTSDYFDSVTTLAKTLFDVSGAYISLLDSDRQWIKSAVGYCPPNTDRDKTFCQYTIAQASVLVIEDTLRDPRFADNPLVTGPQGVRFYAGAPLVTQDGYAIGALCLIDQRTRVLPASDQQRLATLAGLVMAHITLGRAVGHVDAVSGMPNKYQLADDLGAAAALAPGAQRVLVDLAMPDAARAFEIIRVMGAAVHDQLVREVGARLQQLFADRAQVYHLGDTRFALLARDADSDAFIDYLHGLDAALQTPLTSLNIPLVLPGFGGIVRFALGADSTADAPRQAAAAVNQALSAQQRWSLYSDTEDAQQRRAFRLLHDVRRAIADGEFELVYQPKHDLPCGACHGAEALLRWHHRELGAISPAEFIPLIETTALIGPLSDWVINTAIAQLGAWHAAGHLVKVALNLSAWNFEEPDLVDRLAAACRQHRVDPRYVEIECTEGVWMEGADILATLHRMRALGMGLALDDFGTGYSNFAYLQKVPATVVKVDQSLIRHVHTNPRDQRIVRSLIALARELDYQVVAEGVETAQSLALIREWGCDVAQGYHFSKPLGAGAFIDYLVRHQHGADNTS</sequence>
<gene>
    <name evidence="2" type="ORF">SR858_07645</name>
</gene>
<dbReference type="SMART" id="SM00065">
    <property type="entry name" value="GAF"/>
    <property type="match status" value="1"/>
</dbReference>
<reference evidence="2 3" key="1">
    <citation type="submission" date="2023-11" db="EMBL/GenBank/DDBJ databases">
        <title>MicrobeMod: A computational toolkit for identifying prokaryotic methylation and restriction-modification with nanopore sequencing.</title>
        <authorList>
            <person name="Crits-Christoph A."/>
            <person name="Kang S.C."/>
            <person name="Lee H."/>
            <person name="Ostrov N."/>
        </authorList>
    </citation>
    <scope>NUCLEOTIDE SEQUENCE [LARGE SCALE GENOMIC DNA]</scope>
    <source>
        <strain evidence="2 3">ATCC 25935</strain>
    </source>
</reference>
<accession>A0ABZ0Y2C5</accession>
<evidence type="ECO:0000259" key="1">
    <source>
        <dbReference type="PROSITE" id="PS50883"/>
    </source>
</evidence>
<dbReference type="RefSeq" id="WP_019922157.1">
    <property type="nucleotide sequence ID" value="NZ_CP140152.1"/>
</dbReference>
<evidence type="ECO:0000313" key="2">
    <source>
        <dbReference type="EMBL" id="WQH06193.1"/>
    </source>
</evidence>
<dbReference type="InterPro" id="IPR050706">
    <property type="entry name" value="Cyclic-di-GMP_PDE-like"/>
</dbReference>
<dbReference type="Pfam" id="PF00990">
    <property type="entry name" value="GGDEF"/>
    <property type="match status" value="1"/>
</dbReference>
<dbReference type="GeneID" id="43163877"/>
<dbReference type="InterPro" id="IPR000160">
    <property type="entry name" value="GGDEF_dom"/>
</dbReference>
<dbReference type="Proteomes" id="UP001326110">
    <property type="component" value="Chromosome"/>
</dbReference>
<dbReference type="SUPFAM" id="SSF141868">
    <property type="entry name" value="EAL domain-like"/>
    <property type="match status" value="1"/>
</dbReference>
<dbReference type="Gene3D" id="3.30.70.270">
    <property type="match status" value="1"/>
</dbReference>
<dbReference type="InterPro" id="IPR035919">
    <property type="entry name" value="EAL_sf"/>
</dbReference>
<dbReference type="Gene3D" id="3.30.450.40">
    <property type="match status" value="1"/>
</dbReference>
<dbReference type="Pfam" id="PF01590">
    <property type="entry name" value="GAF"/>
    <property type="match status" value="1"/>
</dbReference>
<dbReference type="InterPro" id="IPR003018">
    <property type="entry name" value="GAF"/>
</dbReference>
<dbReference type="SUPFAM" id="SSF55073">
    <property type="entry name" value="Nucleotide cyclase"/>
    <property type="match status" value="1"/>
</dbReference>
<dbReference type="Gene3D" id="3.20.20.450">
    <property type="entry name" value="EAL domain"/>
    <property type="match status" value="1"/>
</dbReference>
<keyword evidence="3" id="KW-1185">Reference proteome</keyword>
<dbReference type="SMART" id="SM00052">
    <property type="entry name" value="EAL"/>
    <property type="match status" value="1"/>
</dbReference>
<dbReference type="InterPro" id="IPR043128">
    <property type="entry name" value="Rev_trsase/Diguanyl_cyclase"/>
</dbReference>
<dbReference type="InterPro" id="IPR029787">
    <property type="entry name" value="Nucleotide_cyclase"/>
</dbReference>
<dbReference type="SMART" id="SM00267">
    <property type="entry name" value="GGDEF"/>
    <property type="match status" value="1"/>
</dbReference>